<evidence type="ECO:0000313" key="2">
    <source>
        <dbReference type="EMBL" id="NMC63139.1"/>
    </source>
</evidence>
<dbReference type="Gene3D" id="1.10.3210.10">
    <property type="entry name" value="Hypothetical protein af1432"/>
    <property type="match status" value="1"/>
</dbReference>
<evidence type="ECO:0000313" key="3">
    <source>
        <dbReference type="Proteomes" id="UP000524246"/>
    </source>
</evidence>
<dbReference type="Proteomes" id="UP000524246">
    <property type="component" value="Unassembled WGS sequence"/>
</dbReference>
<organism evidence="2 3">
    <name type="scientific">SAR324 cluster bacterium</name>
    <dbReference type="NCBI Taxonomy" id="2024889"/>
    <lineage>
        <taxon>Bacteria</taxon>
        <taxon>Deltaproteobacteria</taxon>
        <taxon>SAR324 cluster</taxon>
    </lineage>
</organism>
<accession>A0A7X9FRX1</accession>
<dbReference type="InterPro" id="IPR052340">
    <property type="entry name" value="RNase_Y/CdgJ"/>
</dbReference>
<name>A0A7X9FRX1_9DELT</name>
<gene>
    <name evidence="2" type="ORF">GYA55_08215</name>
</gene>
<dbReference type="AlphaFoldDB" id="A0A7X9FRX1"/>
<protein>
    <submittedName>
        <fullName evidence="2">HDOD domain-containing protein</fullName>
    </submittedName>
</protein>
<dbReference type="PANTHER" id="PTHR33525:SF4">
    <property type="entry name" value="CYCLIC DI-GMP PHOSPHODIESTERASE CDGJ"/>
    <property type="match status" value="1"/>
</dbReference>
<evidence type="ECO:0000259" key="1">
    <source>
        <dbReference type="PROSITE" id="PS51833"/>
    </source>
</evidence>
<feature type="domain" description="HDOD" evidence="1">
    <location>
        <begin position="28"/>
        <end position="227"/>
    </location>
</feature>
<dbReference type="PROSITE" id="PS51833">
    <property type="entry name" value="HDOD"/>
    <property type="match status" value="1"/>
</dbReference>
<comment type="caution">
    <text evidence="2">The sequence shown here is derived from an EMBL/GenBank/DDBJ whole genome shotgun (WGS) entry which is preliminary data.</text>
</comment>
<dbReference type="PANTHER" id="PTHR33525">
    <property type="match status" value="1"/>
</dbReference>
<dbReference type="Pfam" id="PF08668">
    <property type="entry name" value="HDOD"/>
    <property type="match status" value="1"/>
</dbReference>
<proteinExistence type="predicted"/>
<dbReference type="SUPFAM" id="SSF109604">
    <property type="entry name" value="HD-domain/PDEase-like"/>
    <property type="match status" value="1"/>
</dbReference>
<sequence>MSKTTGGEISSEEFLNKLRQALRREGDFPASAKVVSELKALAANPNATGDQITEVILREPSLSIRILHIVNSSFYMRAQPIMTVSQAVLKMGIKPIADLCSGLILLQKFVPAARQNTPFANCLKKVIVTSILTGTITPQLNAQAGVRNEETGFLAGSFSEMGMLLLAYYFPKIYENALKRAETKHIPVNDAIQQLTGLSPLQISSEVINALNLPPFYSEVMKLAEKAGQIPKNVPAIPVERRHLMNCAKSIVAAETLTDVITEGKGQVALDKAISELQEKHGVEPSFVSSALGGLNDLYKDHCTSMQLTLPDLPEFLESYSPDKAKKTSFEASESLFDQYISEIKQAVENREPTASIIVTVMEAISSTLDLDLVLLLLATGGKQSLSGRMLIGDIPNFDPNRFVRPIDHLADPNSVEVLAFKSSRCVFSGKPLLRDGFPIVAMPIGFGKRAVGVIYAERTKGNKEPFDINQEESIRQLAELLDRSLSLAREGKFS</sequence>
<dbReference type="EMBL" id="JAAZON010000364">
    <property type="protein sequence ID" value="NMC63139.1"/>
    <property type="molecule type" value="Genomic_DNA"/>
</dbReference>
<reference evidence="2 3" key="1">
    <citation type="journal article" date="2020" name="Biotechnol. Biofuels">
        <title>New insights from the biogas microbiome by comprehensive genome-resolved metagenomics of nearly 1600 species originating from multiple anaerobic digesters.</title>
        <authorList>
            <person name="Campanaro S."/>
            <person name="Treu L."/>
            <person name="Rodriguez-R L.M."/>
            <person name="Kovalovszki A."/>
            <person name="Ziels R.M."/>
            <person name="Maus I."/>
            <person name="Zhu X."/>
            <person name="Kougias P.G."/>
            <person name="Basile A."/>
            <person name="Luo G."/>
            <person name="Schluter A."/>
            <person name="Konstantinidis K.T."/>
            <person name="Angelidaki I."/>
        </authorList>
    </citation>
    <scope>NUCLEOTIDE SEQUENCE [LARGE SCALE GENOMIC DNA]</scope>
    <source>
        <strain evidence="2">AS27yjCOA_65</strain>
    </source>
</reference>
<dbReference type="InterPro" id="IPR013976">
    <property type="entry name" value="HDOD"/>
</dbReference>